<keyword evidence="1" id="KW-1133">Transmembrane helix</keyword>
<protein>
    <recommendedName>
        <fullName evidence="4">DUF1648 domain-containing protein</fullName>
    </recommendedName>
</protein>
<reference evidence="3" key="1">
    <citation type="submission" date="2017-09" db="EMBL/GenBank/DDBJ databases">
        <title>Depth-based differentiation of microbial function through sediment-hosted aquifers and enrichment of novel symbionts in the deep terrestrial subsurface.</title>
        <authorList>
            <person name="Probst A.J."/>
            <person name="Ladd B."/>
            <person name="Jarett J.K."/>
            <person name="Geller-Mcgrath D.E."/>
            <person name="Sieber C.M.K."/>
            <person name="Emerson J.B."/>
            <person name="Anantharaman K."/>
            <person name="Thomas B.C."/>
            <person name="Malmstrom R."/>
            <person name="Stieglmeier M."/>
            <person name="Klingl A."/>
            <person name="Woyke T."/>
            <person name="Ryan C.M."/>
            <person name="Banfield J.F."/>
        </authorList>
    </citation>
    <scope>NUCLEOTIDE SEQUENCE [LARGE SCALE GENOMIC DNA]</scope>
</reference>
<dbReference type="AlphaFoldDB" id="A0A2M8KE23"/>
<keyword evidence="1" id="KW-0472">Membrane</keyword>
<name>A0A2M8KE23_9BACT</name>
<evidence type="ECO:0000313" key="3">
    <source>
        <dbReference type="Proteomes" id="UP000231450"/>
    </source>
</evidence>
<evidence type="ECO:0000313" key="2">
    <source>
        <dbReference type="EMBL" id="PJE58143.1"/>
    </source>
</evidence>
<keyword evidence="1" id="KW-0812">Transmembrane</keyword>
<gene>
    <name evidence="2" type="ORF">COU81_02285</name>
</gene>
<accession>A0A2M8KE23</accession>
<sequence>MKKTTNIINRYLIALKGSFVSFWRLPLWKDRIVLVSFISTLLILAGISFIVAQKWPSENVLLTIHFTAQGGIDAIGNKTEFFSLPGSALIVAIVNFGACLWLFKKNKFFARIFVIATPVIILIIFIAIYTIIKANFV</sequence>
<feature type="transmembrane region" description="Helical" evidence="1">
    <location>
        <begin position="32"/>
        <end position="52"/>
    </location>
</feature>
<evidence type="ECO:0008006" key="4">
    <source>
        <dbReference type="Google" id="ProtNLM"/>
    </source>
</evidence>
<feature type="transmembrane region" description="Helical" evidence="1">
    <location>
        <begin position="110"/>
        <end position="132"/>
    </location>
</feature>
<dbReference type="EMBL" id="PFDW01000050">
    <property type="protein sequence ID" value="PJE58143.1"/>
    <property type="molecule type" value="Genomic_DNA"/>
</dbReference>
<evidence type="ECO:0000256" key="1">
    <source>
        <dbReference type="SAM" id="Phobius"/>
    </source>
</evidence>
<comment type="caution">
    <text evidence="2">The sequence shown here is derived from an EMBL/GenBank/DDBJ whole genome shotgun (WGS) entry which is preliminary data.</text>
</comment>
<feature type="transmembrane region" description="Helical" evidence="1">
    <location>
        <begin position="81"/>
        <end position="103"/>
    </location>
</feature>
<dbReference type="Proteomes" id="UP000231450">
    <property type="component" value="Unassembled WGS sequence"/>
</dbReference>
<proteinExistence type="predicted"/>
<organism evidence="2 3">
    <name type="scientific">Candidatus Portnoybacteria bacterium CG10_big_fil_rev_8_21_14_0_10_36_7</name>
    <dbReference type="NCBI Taxonomy" id="1974812"/>
    <lineage>
        <taxon>Bacteria</taxon>
        <taxon>Candidatus Portnoyibacteriota</taxon>
    </lineage>
</organism>